<dbReference type="Proteomes" id="UP000593571">
    <property type="component" value="Unassembled WGS sequence"/>
</dbReference>
<sequence length="200" mass="21572">MREDSCETSSYQEPPRSEGGDMGEAKRDAACAVADGLGSDPGGAGDSPKDGRWENVNPQDGSPNVMSVAESDSTPQNYLCAVDDDVFRSLLLRPNDGSVTCPAVARNLPCVAGDDCPGTREEKPMGSRHAAVLDTQDRFAETPQAFTQERETDSSVGLSGFQWNHYCLMTVWFPRPDDTGCDLFAVEVISTEKTEDAVQK</sequence>
<reference evidence="2 3" key="1">
    <citation type="journal article" date="2020" name="Nature">
        <title>Six reference-quality genomes reveal evolution of bat adaptations.</title>
        <authorList>
            <person name="Jebb D."/>
            <person name="Huang Z."/>
            <person name="Pippel M."/>
            <person name="Hughes G.M."/>
            <person name="Lavrichenko K."/>
            <person name="Devanna P."/>
            <person name="Winkler S."/>
            <person name="Jermiin L.S."/>
            <person name="Skirmuntt E.C."/>
            <person name="Katzourakis A."/>
            <person name="Burkitt-Gray L."/>
            <person name="Ray D.A."/>
            <person name="Sullivan K.A.M."/>
            <person name="Roscito J.G."/>
            <person name="Kirilenko B.M."/>
            <person name="Davalos L.M."/>
            <person name="Corthals A.P."/>
            <person name="Power M.L."/>
            <person name="Jones G."/>
            <person name="Ransome R.D."/>
            <person name="Dechmann D.K.N."/>
            <person name="Locatelli A.G."/>
            <person name="Puechmaille S.J."/>
            <person name="Fedrigo O."/>
            <person name="Jarvis E.D."/>
            <person name="Hiller M."/>
            <person name="Vernes S.C."/>
            <person name="Myers E.W."/>
            <person name="Teeling E.C."/>
        </authorList>
    </citation>
    <scope>NUCLEOTIDE SEQUENCE [LARGE SCALE GENOMIC DNA]</scope>
    <source>
        <strain evidence="2">MRouAeg1</strain>
        <tissue evidence="2">Muscle</tissue>
    </source>
</reference>
<feature type="region of interest" description="Disordered" evidence="1">
    <location>
        <begin position="1"/>
        <end position="70"/>
    </location>
</feature>
<dbReference type="AlphaFoldDB" id="A0A7J8DYJ9"/>
<organism evidence="2 3">
    <name type="scientific">Rousettus aegyptiacus</name>
    <name type="common">Egyptian fruit bat</name>
    <name type="synonym">Pteropus aegyptiacus</name>
    <dbReference type="NCBI Taxonomy" id="9407"/>
    <lineage>
        <taxon>Eukaryota</taxon>
        <taxon>Metazoa</taxon>
        <taxon>Chordata</taxon>
        <taxon>Craniata</taxon>
        <taxon>Vertebrata</taxon>
        <taxon>Euteleostomi</taxon>
        <taxon>Mammalia</taxon>
        <taxon>Eutheria</taxon>
        <taxon>Laurasiatheria</taxon>
        <taxon>Chiroptera</taxon>
        <taxon>Yinpterochiroptera</taxon>
        <taxon>Pteropodoidea</taxon>
        <taxon>Pteropodidae</taxon>
        <taxon>Rousettinae</taxon>
        <taxon>Rousettus</taxon>
    </lineage>
</organism>
<proteinExistence type="predicted"/>
<evidence type="ECO:0000313" key="2">
    <source>
        <dbReference type="EMBL" id="KAF6428126.1"/>
    </source>
</evidence>
<keyword evidence="3" id="KW-1185">Reference proteome</keyword>
<feature type="compositionally biased region" description="Polar residues" evidence="1">
    <location>
        <begin position="56"/>
        <end position="70"/>
    </location>
</feature>
<protein>
    <submittedName>
        <fullName evidence="2">NEDD4 binding protein 2 like 2</fullName>
    </submittedName>
</protein>
<dbReference type="EMBL" id="JACASE010000011">
    <property type="protein sequence ID" value="KAF6428126.1"/>
    <property type="molecule type" value="Genomic_DNA"/>
</dbReference>
<evidence type="ECO:0000313" key="3">
    <source>
        <dbReference type="Proteomes" id="UP000593571"/>
    </source>
</evidence>
<name>A0A7J8DYJ9_ROUAE</name>
<gene>
    <name evidence="2" type="ORF">HJG63_013851</name>
</gene>
<comment type="caution">
    <text evidence="2">The sequence shown here is derived from an EMBL/GenBank/DDBJ whole genome shotgun (WGS) entry which is preliminary data.</text>
</comment>
<accession>A0A7J8DYJ9</accession>
<evidence type="ECO:0000256" key="1">
    <source>
        <dbReference type="SAM" id="MobiDB-lite"/>
    </source>
</evidence>
<feature type="compositionally biased region" description="Basic and acidic residues" evidence="1">
    <location>
        <begin position="15"/>
        <end position="29"/>
    </location>
</feature>